<dbReference type="Pfam" id="PF01812">
    <property type="entry name" value="5-FTHF_cyc-lig"/>
    <property type="match status" value="1"/>
</dbReference>
<keyword evidence="4" id="KW-0460">Magnesium</keyword>
<dbReference type="InterPro" id="IPR024185">
    <property type="entry name" value="FTHF_cligase-like_sf"/>
</dbReference>
<comment type="similarity">
    <text evidence="1 4">Belongs to the 5-formyltetrahydrofolate cyclo-ligase family.</text>
</comment>
<evidence type="ECO:0000256" key="3">
    <source>
        <dbReference type="ARBA" id="ARBA00022840"/>
    </source>
</evidence>
<dbReference type="NCBIfam" id="TIGR02727">
    <property type="entry name" value="MTHFS_bact"/>
    <property type="match status" value="1"/>
</dbReference>
<dbReference type="PIRSF" id="PIRSF006806">
    <property type="entry name" value="FTHF_cligase"/>
    <property type="match status" value="1"/>
</dbReference>
<comment type="catalytic activity">
    <reaction evidence="4">
        <text>(6S)-5-formyl-5,6,7,8-tetrahydrofolate + ATP = (6R)-5,10-methenyltetrahydrofolate + ADP + phosphate</text>
        <dbReference type="Rhea" id="RHEA:10488"/>
        <dbReference type="ChEBI" id="CHEBI:30616"/>
        <dbReference type="ChEBI" id="CHEBI:43474"/>
        <dbReference type="ChEBI" id="CHEBI:57455"/>
        <dbReference type="ChEBI" id="CHEBI:57457"/>
        <dbReference type="ChEBI" id="CHEBI:456216"/>
        <dbReference type="EC" id="6.3.3.2"/>
    </reaction>
</comment>
<reference evidence="5 6" key="1">
    <citation type="submission" date="2023-10" db="EMBL/GenBank/DDBJ databases">
        <authorList>
            <person name="Botero Cardona J."/>
        </authorList>
    </citation>
    <scope>NUCLEOTIDE SEQUENCE [LARGE SCALE GENOMIC DNA]</scope>
    <source>
        <strain evidence="5 6">R-54839</strain>
    </source>
</reference>
<name>A0ABM9MRI5_9LACO</name>
<evidence type="ECO:0000313" key="6">
    <source>
        <dbReference type="Proteomes" id="UP001314261"/>
    </source>
</evidence>
<keyword evidence="6" id="KW-1185">Reference proteome</keyword>
<comment type="caution">
    <text evidence="5">The sequence shown here is derived from an EMBL/GenBank/DDBJ whole genome shotgun (WGS) entry which is preliminary data.</text>
</comment>
<dbReference type="PANTHER" id="PTHR23407">
    <property type="entry name" value="ATPASE INHIBITOR/5-FORMYLTETRAHYDROFOLATE CYCLO-LIGASE"/>
    <property type="match status" value="1"/>
</dbReference>
<protein>
    <recommendedName>
        <fullName evidence="4">5-formyltetrahydrofolate cyclo-ligase</fullName>
        <ecNumber evidence="4">6.3.3.2</ecNumber>
    </recommendedName>
</protein>
<evidence type="ECO:0000256" key="4">
    <source>
        <dbReference type="RuleBase" id="RU361279"/>
    </source>
</evidence>
<comment type="cofactor">
    <cofactor evidence="4">
        <name>Mg(2+)</name>
        <dbReference type="ChEBI" id="CHEBI:18420"/>
    </cofactor>
</comment>
<gene>
    <name evidence="5" type="ORF">R54839_PPFHFPJH_00619</name>
</gene>
<dbReference type="EMBL" id="CAUZLR010000003">
    <property type="protein sequence ID" value="CAK1234970.1"/>
    <property type="molecule type" value="Genomic_DNA"/>
</dbReference>
<sequence>MFKSKGLARQHQQNRLKKLVADHPDKKAAEEKQLHQKLFASSFWQQANHVALTHAMAFEVATEPIIQRAWQEGKFVYLAKVEANRALSFRLVTEKTPLVQSGKLGLWEPTSEVTIAKDSLDLVIVPALAFDFVSHHRLGFGGGYYDRFLFEYEGASVGLVLEEQSGLTWPVDQHDQAVQYLIK</sequence>
<dbReference type="RefSeq" id="WP_187753661.1">
    <property type="nucleotide sequence ID" value="NZ_CAUZLR010000003.1"/>
</dbReference>
<dbReference type="SUPFAM" id="SSF100950">
    <property type="entry name" value="NagB/RpiA/CoA transferase-like"/>
    <property type="match status" value="1"/>
</dbReference>
<proteinExistence type="inferred from homology"/>
<dbReference type="InterPro" id="IPR002698">
    <property type="entry name" value="FTHF_cligase"/>
</dbReference>
<dbReference type="EC" id="6.3.3.2" evidence="4"/>
<evidence type="ECO:0000313" key="5">
    <source>
        <dbReference type="EMBL" id="CAK1234970.1"/>
    </source>
</evidence>
<dbReference type="InterPro" id="IPR037171">
    <property type="entry name" value="NagB/RpiA_transferase-like"/>
</dbReference>
<accession>A0ABM9MRI5</accession>
<dbReference type="PANTHER" id="PTHR23407:SF1">
    <property type="entry name" value="5-FORMYLTETRAHYDROFOLATE CYCLO-LIGASE"/>
    <property type="match status" value="1"/>
</dbReference>
<keyword evidence="4" id="KW-0479">Metal-binding</keyword>
<keyword evidence="3 4" id="KW-0067">ATP-binding</keyword>
<keyword evidence="5" id="KW-0436">Ligase</keyword>
<organism evidence="5 6">
    <name type="scientific">Fructobacillus fructosus</name>
    <dbReference type="NCBI Taxonomy" id="1631"/>
    <lineage>
        <taxon>Bacteria</taxon>
        <taxon>Bacillati</taxon>
        <taxon>Bacillota</taxon>
        <taxon>Bacilli</taxon>
        <taxon>Lactobacillales</taxon>
        <taxon>Lactobacillaceae</taxon>
        <taxon>Fructobacillus</taxon>
    </lineage>
</organism>
<keyword evidence="2 4" id="KW-0547">Nucleotide-binding</keyword>
<evidence type="ECO:0000256" key="1">
    <source>
        <dbReference type="ARBA" id="ARBA00010638"/>
    </source>
</evidence>
<evidence type="ECO:0000256" key="2">
    <source>
        <dbReference type="ARBA" id="ARBA00022741"/>
    </source>
</evidence>
<dbReference type="Gene3D" id="3.40.50.10420">
    <property type="entry name" value="NagB/RpiA/CoA transferase-like"/>
    <property type="match status" value="1"/>
</dbReference>
<dbReference type="Proteomes" id="UP001314261">
    <property type="component" value="Unassembled WGS sequence"/>
</dbReference>
<dbReference type="GO" id="GO:0030272">
    <property type="term" value="F:5-formyltetrahydrofolate cyclo-ligase activity"/>
    <property type="evidence" value="ECO:0007669"/>
    <property type="project" value="UniProtKB-EC"/>
</dbReference>